<keyword evidence="4" id="KW-1185">Reference proteome</keyword>
<sequence>MSAPFTLSRRLLLGGLGAGLLTAMLPLPGVAKNAIPANKHLIVIELFGGNDALNTLVPYRDPLYRHYRPTLALNAHEYAPLSDDLAFNIAWKKLAHVFQKGELAVIQDVGYPSPNLSHFSSAAIWANGADTPTLKSGWAGRVLSASSREDRYHDTDGIILSGDQSLLIHPAIQALTFQDSRALLNADFTLPSAQTRGRSTTAAQHIHRLMESTNTISRRIQNKLHNQNHFTRRFTQDGYIEPQNAQAATILWLIENNVRSPLYKISLSGFDLHSHLRGEHERQLSKVETLLLGLRQGLIDIGAWQDSLIMVHSEFGRRPKENASGGADHGTCGPMLLVGGQVEGGIWGDRSPLDKLDNDGNPLFSTDFRSVYATVAERFWRLPAAHIDGTSLSPLNIHL</sequence>
<dbReference type="KEGG" id="pec:W5S_2525"/>
<dbReference type="HOGENOM" id="CLU_032896_2_0_6"/>
<gene>
    <name evidence="1" type="ordered locus">W5S_2525</name>
    <name evidence="2" type="ORF">F6Q06_00550</name>
</gene>
<dbReference type="PANTHER" id="PTHR43737">
    <property type="entry name" value="BLL7424 PROTEIN"/>
    <property type="match status" value="1"/>
</dbReference>
<reference evidence="4" key="3">
    <citation type="submission" date="2023-07" db="EMBL/GenBank/DDBJ databases">
        <title>Identification of Pectobacterium versatile causing blackleg of potato from New York State with a whole genome sequencing approach.</title>
        <authorList>
            <person name="Ma X."/>
            <person name="Swingle B."/>
        </authorList>
    </citation>
    <scope>NUCLEOTIDE SEQUENCE [LARGE SCALE GENOMIC DNA]</scope>
    <source>
        <strain evidence="4">NY1588A</strain>
    </source>
</reference>
<reference evidence="1" key="2">
    <citation type="submission" date="2012-03" db="EMBL/GenBank/DDBJ databases">
        <authorList>
            <person name="Koskinen P."/>
            <person name="Laine P."/>
            <person name="Niemi O."/>
            <person name="Nykyri J."/>
            <person name="Harjunpaa H."/>
            <person name="Auvinen P."/>
            <person name="Paulin L."/>
            <person name="Pirhonen M."/>
            <person name="Palva T."/>
            <person name="Holm L."/>
        </authorList>
    </citation>
    <scope>NUCLEOTIDE SEQUENCE</scope>
    <source>
        <strain evidence="1">SCC3193</strain>
    </source>
</reference>
<dbReference type="Proteomes" id="UP001194579">
    <property type="component" value="Unassembled WGS sequence"/>
</dbReference>
<dbReference type="OMA" id="DTHGNQP"/>
<evidence type="ECO:0000313" key="1">
    <source>
        <dbReference type="EMBL" id="AFI90613.1"/>
    </source>
</evidence>
<organism evidence="1 3">
    <name type="scientific">Pectobacterium parmentieri</name>
    <dbReference type="NCBI Taxonomy" id="1905730"/>
    <lineage>
        <taxon>Bacteria</taxon>
        <taxon>Pseudomonadati</taxon>
        <taxon>Pseudomonadota</taxon>
        <taxon>Gammaproteobacteria</taxon>
        <taxon>Enterobacterales</taxon>
        <taxon>Pectobacteriaceae</taxon>
        <taxon>Pectobacterium</taxon>
    </lineage>
</organism>
<dbReference type="AlphaFoldDB" id="A0A0H3I709"/>
<dbReference type="PANTHER" id="PTHR43737:SF1">
    <property type="entry name" value="DUF1501 DOMAIN-CONTAINING PROTEIN"/>
    <property type="match status" value="1"/>
</dbReference>
<dbReference type="Proteomes" id="UP000008044">
    <property type="component" value="Chromosome"/>
</dbReference>
<evidence type="ECO:0000313" key="3">
    <source>
        <dbReference type="Proteomes" id="UP000008044"/>
    </source>
</evidence>
<protein>
    <submittedName>
        <fullName evidence="1">DUF1501 domain-containing protein</fullName>
    </submittedName>
</protein>
<dbReference type="Pfam" id="PF07394">
    <property type="entry name" value="DUF1501"/>
    <property type="match status" value="1"/>
</dbReference>
<name>A0A0H3I709_PECPM</name>
<dbReference type="PROSITE" id="PS51318">
    <property type="entry name" value="TAT"/>
    <property type="match status" value="1"/>
</dbReference>
<dbReference type="InterPro" id="IPR006311">
    <property type="entry name" value="TAT_signal"/>
</dbReference>
<dbReference type="RefSeq" id="WP_014700186.1">
    <property type="nucleotide sequence ID" value="NC_017845.1"/>
</dbReference>
<dbReference type="eggNOG" id="COG4102">
    <property type="taxonomic scope" value="Bacteria"/>
</dbReference>
<dbReference type="EMBL" id="WABS01000001">
    <property type="protein sequence ID" value="MBI0552989.1"/>
    <property type="molecule type" value="Genomic_DNA"/>
</dbReference>
<proteinExistence type="predicted"/>
<reference evidence="1 3" key="1">
    <citation type="journal article" date="2012" name="J. Bacteriol.">
        <title>Genome sequence of Pectobacterium sp. strain SCC3193.</title>
        <authorList>
            <person name="Koskinen J.P."/>
            <person name="Laine P."/>
            <person name="Niemi O."/>
            <person name="Nykyri J."/>
            <person name="Harjunpaa H."/>
            <person name="Auvinen P."/>
            <person name="Paulin L."/>
            <person name="Pirhonen M."/>
            <person name="Palva T."/>
            <person name="Holm L."/>
        </authorList>
    </citation>
    <scope>NUCLEOTIDE SEQUENCE [LARGE SCALE GENOMIC DNA]</scope>
    <source>
        <strain evidence="1 3">SCC3193</strain>
    </source>
</reference>
<reference evidence="2" key="4">
    <citation type="submission" date="2024-05" db="EMBL/GenBank/DDBJ databases">
        <title>Identification of Pectobacterium versatile causing blackleg of potato from New York State with a whole genome sequencing approach.</title>
        <authorList>
            <person name="Ma X."/>
            <person name="Swingle B."/>
        </authorList>
    </citation>
    <scope>NUCLEOTIDE SEQUENCE</scope>
    <source>
        <strain evidence="2">NY1588A</strain>
    </source>
</reference>
<evidence type="ECO:0000313" key="2">
    <source>
        <dbReference type="EMBL" id="MBI0552989.1"/>
    </source>
</evidence>
<dbReference type="EMBL" id="CP003415">
    <property type="protein sequence ID" value="AFI90613.1"/>
    <property type="molecule type" value="Genomic_DNA"/>
</dbReference>
<accession>A0A0H3I709</accession>
<dbReference type="STRING" id="1905730.W5S_2525"/>
<dbReference type="PATRIC" id="fig|1166016.3.peg.2551"/>
<dbReference type="InterPro" id="IPR010869">
    <property type="entry name" value="DUF1501"/>
</dbReference>
<evidence type="ECO:0000313" key="4">
    <source>
        <dbReference type="Proteomes" id="UP001194579"/>
    </source>
</evidence>